<dbReference type="Proteomes" id="UP000295258">
    <property type="component" value="Unassembled WGS sequence"/>
</dbReference>
<dbReference type="EMBL" id="SMKO01000021">
    <property type="protein sequence ID" value="TDD08441.1"/>
    <property type="molecule type" value="Genomic_DNA"/>
</dbReference>
<gene>
    <name evidence="2" type="ORF">E1292_11630</name>
</gene>
<keyword evidence="3" id="KW-1185">Reference proteome</keyword>
<evidence type="ECO:0000313" key="3">
    <source>
        <dbReference type="Proteomes" id="UP000295258"/>
    </source>
</evidence>
<accession>A0A4R4VT58</accession>
<organism evidence="2 3">
    <name type="scientific">Nonomuraea deserti</name>
    <dbReference type="NCBI Taxonomy" id="1848322"/>
    <lineage>
        <taxon>Bacteria</taxon>
        <taxon>Bacillati</taxon>
        <taxon>Actinomycetota</taxon>
        <taxon>Actinomycetes</taxon>
        <taxon>Streptosporangiales</taxon>
        <taxon>Streptosporangiaceae</taxon>
        <taxon>Nonomuraea</taxon>
    </lineage>
</organism>
<evidence type="ECO:0000256" key="1">
    <source>
        <dbReference type="SAM" id="MobiDB-lite"/>
    </source>
</evidence>
<evidence type="ECO:0000313" key="2">
    <source>
        <dbReference type="EMBL" id="TDD08441.1"/>
    </source>
</evidence>
<name>A0A4R4VT58_9ACTN</name>
<dbReference type="RefSeq" id="WP_132594899.1">
    <property type="nucleotide sequence ID" value="NZ_SMKO01000021.1"/>
</dbReference>
<feature type="region of interest" description="Disordered" evidence="1">
    <location>
        <begin position="30"/>
        <end position="87"/>
    </location>
</feature>
<reference evidence="2 3" key="1">
    <citation type="submission" date="2019-03" db="EMBL/GenBank/DDBJ databases">
        <title>Draft genome sequences of novel Actinobacteria.</title>
        <authorList>
            <person name="Sahin N."/>
            <person name="Ay H."/>
            <person name="Saygin H."/>
        </authorList>
    </citation>
    <scope>NUCLEOTIDE SEQUENCE [LARGE SCALE GENOMIC DNA]</scope>
    <source>
        <strain evidence="2 3">KC310</strain>
    </source>
</reference>
<dbReference type="AlphaFoldDB" id="A0A4R4VT58"/>
<comment type="caution">
    <text evidence="2">The sequence shown here is derived from an EMBL/GenBank/DDBJ whole genome shotgun (WGS) entry which is preliminary data.</text>
</comment>
<sequence length="87" mass="9219">MVRLKDQPSDRPAQAVREVAAGRRIVDPRLAPTAGDVGEMPLSGREVRVPGPAGDGAEPRVRRRRRGVRAPGAPRCRSAAGLTAGCR</sequence>
<proteinExistence type="predicted"/>
<protein>
    <submittedName>
        <fullName evidence="2">Uncharacterized protein</fullName>
    </submittedName>
</protein>